<protein>
    <submittedName>
        <fullName evidence="2">Chromosome partitioning protein</fullName>
    </submittedName>
</protein>
<dbReference type="SUPFAM" id="SSF52540">
    <property type="entry name" value="P-loop containing nucleoside triphosphate hydrolases"/>
    <property type="match status" value="1"/>
</dbReference>
<gene>
    <name evidence="2" type="ORF">EV210_12336</name>
</gene>
<dbReference type="PANTHER" id="PTHR13696">
    <property type="entry name" value="P-LOOP CONTAINING NUCLEOSIDE TRIPHOSPHATE HYDROLASE"/>
    <property type="match status" value="1"/>
</dbReference>
<name>A0A4R1PLV9_9FIRM</name>
<organism evidence="2 3">
    <name type="scientific">Anaerospora hongkongensis</name>
    <dbReference type="NCBI Taxonomy" id="244830"/>
    <lineage>
        <taxon>Bacteria</taxon>
        <taxon>Bacillati</taxon>
        <taxon>Bacillota</taxon>
        <taxon>Negativicutes</taxon>
        <taxon>Selenomonadales</taxon>
        <taxon>Sporomusaceae</taxon>
        <taxon>Anaerospora</taxon>
    </lineage>
</organism>
<dbReference type="InterPro" id="IPR025669">
    <property type="entry name" value="AAA_dom"/>
</dbReference>
<evidence type="ECO:0000313" key="3">
    <source>
        <dbReference type="Proteomes" id="UP000295063"/>
    </source>
</evidence>
<dbReference type="PANTHER" id="PTHR13696:SF52">
    <property type="entry name" value="PARA FAMILY PROTEIN CT_582"/>
    <property type="match status" value="1"/>
</dbReference>
<keyword evidence="3" id="KW-1185">Reference proteome</keyword>
<evidence type="ECO:0000259" key="1">
    <source>
        <dbReference type="Pfam" id="PF13614"/>
    </source>
</evidence>
<dbReference type="EMBL" id="SLUI01000023">
    <property type="protein sequence ID" value="TCL32216.1"/>
    <property type="molecule type" value="Genomic_DNA"/>
</dbReference>
<dbReference type="InterPro" id="IPR027417">
    <property type="entry name" value="P-loop_NTPase"/>
</dbReference>
<proteinExistence type="predicted"/>
<dbReference type="InterPro" id="IPR050678">
    <property type="entry name" value="DNA_Partitioning_ATPase"/>
</dbReference>
<reference evidence="2 3" key="1">
    <citation type="submission" date="2019-03" db="EMBL/GenBank/DDBJ databases">
        <title>Genomic Encyclopedia of Type Strains, Phase IV (KMG-IV): sequencing the most valuable type-strain genomes for metagenomic binning, comparative biology and taxonomic classification.</title>
        <authorList>
            <person name="Goeker M."/>
        </authorList>
    </citation>
    <scope>NUCLEOTIDE SEQUENCE [LARGE SCALE GENOMIC DNA]</scope>
    <source>
        <strain evidence="2 3">DSM 15969</strain>
    </source>
</reference>
<dbReference type="RefSeq" id="WP_165898993.1">
    <property type="nucleotide sequence ID" value="NZ_SLUI01000023.1"/>
</dbReference>
<dbReference type="Pfam" id="PF13614">
    <property type="entry name" value="AAA_31"/>
    <property type="match status" value="1"/>
</dbReference>
<accession>A0A4R1PLV9</accession>
<evidence type="ECO:0000313" key="2">
    <source>
        <dbReference type="EMBL" id="TCL32216.1"/>
    </source>
</evidence>
<feature type="domain" description="AAA" evidence="1">
    <location>
        <begin position="12"/>
        <end position="193"/>
    </location>
</feature>
<dbReference type="Proteomes" id="UP000295063">
    <property type="component" value="Unassembled WGS sequence"/>
</dbReference>
<comment type="caution">
    <text evidence="2">The sequence shown here is derived from an EMBL/GenBank/DDBJ whole genome shotgun (WGS) entry which is preliminary data.</text>
</comment>
<dbReference type="CDD" id="cd02042">
    <property type="entry name" value="ParAB_family"/>
    <property type="match status" value="1"/>
</dbReference>
<dbReference type="Gene3D" id="3.40.50.300">
    <property type="entry name" value="P-loop containing nucleotide triphosphate hydrolases"/>
    <property type="match status" value="1"/>
</dbReference>
<dbReference type="AlphaFoldDB" id="A0A4R1PLV9"/>
<sequence length="272" mass="30150">MTKKAKSVHCAKILTYGIQKGGACKTTSCAISGFLLAEKGYKVLLVDADPQGNQTEIWTGRAIREYREEDRGGILAALEAEPTGSKTREQIIILTDNIHLLMGNEMLGVFPRPGWHGDVQRAVENMLAPVVNDYDFILIDTAPALNYLLTSCICASVSGGVVALFEAGKFCYSALFSFIETIEYVQTNGYPDLRVLGILCSLIDNRRTDNKDFLSYVQGDEYLGDHCFRTVISRQAAAGRLAFTGFFNNPELELAIKQYRPFIKELLERVNA</sequence>